<name>A0ACC3AIK7_9EURO</name>
<dbReference type="EMBL" id="JAPDRQ010000009">
    <property type="protein sequence ID" value="KAJ9663367.1"/>
    <property type="molecule type" value="Genomic_DNA"/>
</dbReference>
<dbReference type="Proteomes" id="UP001172386">
    <property type="component" value="Unassembled WGS sequence"/>
</dbReference>
<protein>
    <submittedName>
        <fullName evidence="1">Uncharacterized protein</fullName>
    </submittedName>
</protein>
<evidence type="ECO:0000313" key="2">
    <source>
        <dbReference type="Proteomes" id="UP001172386"/>
    </source>
</evidence>
<proteinExistence type="predicted"/>
<organism evidence="1 2">
    <name type="scientific">Neophaeococcomyces mojaviensis</name>
    <dbReference type="NCBI Taxonomy" id="3383035"/>
    <lineage>
        <taxon>Eukaryota</taxon>
        <taxon>Fungi</taxon>
        <taxon>Dikarya</taxon>
        <taxon>Ascomycota</taxon>
        <taxon>Pezizomycotina</taxon>
        <taxon>Eurotiomycetes</taxon>
        <taxon>Chaetothyriomycetidae</taxon>
        <taxon>Chaetothyriales</taxon>
        <taxon>Chaetothyriales incertae sedis</taxon>
        <taxon>Neophaeococcomyces</taxon>
    </lineage>
</organism>
<evidence type="ECO:0000313" key="1">
    <source>
        <dbReference type="EMBL" id="KAJ9663367.1"/>
    </source>
</evidence>
<gene>
    <name evidence="1" type="ORF">H2198_000884</name>
</gene>
<sequence length="592" mass="66364">MSSLHWMAAPKHSPPPIPLSQMSFEELMDILPTLNAAIIAHDWIPCMHKRQQEIKNMLESKTLNTNNSEESLRSLSQDLSKIVDGAKCTASLYFALLEVMKKMQNKDLQNKIAELDEANAKRSEATIALARHVSMHKEECAMYERQLVELRDKSQQSVDVLRAFIHENLAEALDNSPQGQIEDVLQVFMERGGEAICLSSHAASALYDEVQQALNKVSSERNNLRDVCTQQMATIREQSQELDSYIGRMARVIGLVQETEKANGRLKKENMSLRKQVEALANAAEMQKLDKEKVDHSKSSTRALEGYMDNDIWARDAEITNLRRKLEQAFNRERQLDHQLKQLVQSSQAERTDKRPNRFKRLLTGSSNSQDHLLMLPKGNSMLDLSYASLLPTEKLKSRNGEPPSPTKSGGTSPTMLALRELNPTEPLELPLPHQLQDERSLIDLPSRLRAPASAFNNQLPHHDEIESAITSRFQLPANVHSTASSARPFTPKSQSSSSNSISLDDMQSYSHPRTKAEAGTAGMSLPRSLSMVFDEYDYAQLAVGHQRVLSGITEVSETGTVECKYKSGGSDGADRRMYQNNVDALSKLEMQ</sequence>
<accession>A0ACC3AIK7</accession>
<reference evidence="1" key="1">
    <citation type="submission" date="2022-10" db="EMBL/GenBank/DDBJ databases">
        <title>Culturing micro-colonial fungi from biological soil crusts in the Mojave desert and describing Neophaeococcomyces mojavensis, and introducing the new genera and species Taxawa tesnikishii.</title>
        <authorList>
            <person name="Kurbessoian T."/>
            <person name="Stajich J.E."/>
        </authorList>
    </citation>
    <scope>NUCLEOTIDE SEQUENCE</scope>
    <source>
        <strain evidence="1">JES_112</strain>
    </source>
</reference>
<comment type="caution">
    <text evidence="1">The sequence shown here is derived from an EMBL/GenBank/DDBJ whole genome shotgun (WGS) entry which is preliminary data.</text>
</comment>
<keyword evidence="2" id="KW-1185">Reference proteome</keyword>